<feature type="compositionally biased region" description="Low complexity" evidence="1">
    <location>
        <begin position="91"/>
        <end position="110"/>
    </location>
</feature>
<dbReference type="EMBL" id="MU004314">
    <property type="protein sequence ID" value="KAF2658550.1"/>
    <property type="molecule type" value="Genomic_DNA"/>
</dbReference>
<dbReference type="AlphaFoldDB" id="A0A6A6TF85"/>
<feature type="region of interest" description="Disordered" evidence="1">
    <location>
        <begin position="35"/>
        <end position="200"/>
    </location>
</feature>
<keyword evidence="3" id="KW-1185">Reference proteome</keyword>
<gene>
    <name evidence="2" type="ORF">K491DRAFT_676364</name>
</gene>
<proteinExistence type="predicted"/>
<organism evidence="2 3">
    <name type="scientific">Lophiostoma macrostomum CBS 122681</name>
    <dbReference type="NCBI Taxonomy" id="1314788"/>
    <lineage>
        <taxon>Eukaryota</taxon>
        <taxon>Fungi</taxon>
        <taxon>Dikarya</taxon>
        <taxon>Ascomycota</taxon>
        <taxon>Pezizomycotina</taxon>
        <taxon>Dothideomycetes</taxon>
        <taxon>Pleosporomycetidae</taxon>
        <taxon>Pleosporales</taxon>
        <taxon>Lophiostomataceae</taxon>
        <taxon>Lophiostoma</taxon>
    </lineage>
</organism>
<name>A0A6A6TF85_9PLEO</name>
<protein>
    <submittedName>
        <fullName evidence="2">Uncharacterized protein</fullName>
    </submittedName>
</protein>
<evidence type="ECO:0000313" key="3">
    <source>
        <dbReference type="Proteomes" id="UP000799324"/>
    </source>
</evidence>
<feature type="compositionally biased region" description="Polar residues" evidence="1">
    <location>
        <begin position="166"/>
        <end position="187"/>
    </location>
</feature>
<evidence type="ECO:0000313" key="2">
    <source>
        <dbReference type="EMBL" id="KAF2658550.1"/>
    </source>
</evidence>
<sequence>MYWNPLLGRHVYYPYVPVVPMVVPVEVQQPGPGLETRVRSLESGSSSRTPGLETRVRNLESGSSSIRGPGLETRVRNLENGRPSGNQSNYRSQSSSQPRQQSQRQPTSRTVLASGGTVARGQGEFTRVGPSQSSNRGQSQSSRSQAPFTRVGQQPNPYAAAGPSGSRLQQLQITSRAQSEHQGSGSARSMHGMDQNPEALRGCMKKGGKGSSKHVAFDGPIDVSQSSVSYFITKWKCQTCSLYSYHHPYRHLSVSKERASFHIDHSEPTRS</sequence>
<evidence type="ECO:0000256" key="1">
    <source>
        <dbReference type="SAM" id="MobiDB-lite"/>
    </source>
</evidence>
<accession>A0A6A6TF85</accession>
<dbReference type="Proteomes" id="UP000799324">
    <property type="component" value="Unassembled WGS sequence"/>
</dbReference>
<reference evidence="2" key="1">
    <citation type="journal article" date="2020" name="Stud. Mycol.">
        <title>101 Dothideomycetes genomes: a test case for predicting lifestyles and emergence of pathogens.</title>
        <authorList>
            <person name="Haridas S."/>
            <person name="Albert R."/>
            <person name="Binder M."/>
            <person name="Bloem J."/>
            <person name="Labutti K."/>
            <person name="Salamov A."/>
            <person name="Andreopoulos B."/>
            <person name="Baker S."/>
            <person name="Barry K."/>
            <person name="Bills G."/>
            <person name="Bluhm B."/>
            <person name="Cannon C."/>
            <person name="Castanera R."/>
            <person name="Culley D."/>
            <person name="Daum C."/>
            <person name="Ezra D."/>
            <person name="Gonzalez J."/>
            <person name="Henrissat B."/>
            <person name="Kuo A."/>
            <person name="Liang C."/>
            <person name="Lipzen A."/>
            <person name="Lutzoni F."/>
            <person name="Magnuson J."/>
            <person name="Mondo S."/>
            <person name="Nolan M."/>
            <person name="Ohm R."/>
            <person name="Pangilinan J."/>
            <person name="Park H.-J."/>
            <person name="Ramirez L."/>
            <person name="Alfaro M."/>
            <person name="Sun H."/>
            <person name="Tritt A."/>
            <person name="Yoshinaga Y."/>
            <person name="Zwiers L.-H."/>
            <person name="Turgeon B."/>
            <person name="Goodwin S."/>
            <person name="Spatafora J."/>
            <person name="Crous P."/>
            <person name="Grigoriev I."/>
        </authorList>
    </citation>
    <scope>NUCLEOTIDE SEQUENCE</scope>
    <source>
        <strain evidence="2">CBS 122681</strain>
    </source>
</reference>
<feature type="compositionally biased region" description="Low complexity" evidence="1">
    <location>
        <begin position="131"/>
        <end position="145"/>
    </location>
</feature>